<sequence>MNPAPLPCLPPGPGSLSGIPNGHTMRPTRLLLALLAVFGTACATTPARDVSASAPQPAAVAQRRAFLWEVTRPDAPDKPLYLTGSVHLGRPGQFVFPPSLEAALERSQALVVELDPDKASPQESQRLVLSLGLLSPPDSLSAHLSPETRALLPEALQRVGLPAAGVERMRPWLLSITLSMLEMQKAGYSEAGGIDRLLLAKARGSKTLVELETLDSQMRMLSGFSDELQDLMLRDQLKNSELTAVSMAQVATAWEGGNPDALAKVLFVNKDDPVYRPFYEALFFKRNQEMADKLAAMLDKPETHFVVVGAGHLVGERGILDLLARKGFQVRQLPREL</sequence>
<dbReference type="CDD" id="cd14789">
    <property type="entry name" value="Tiki"/>
    <property type="match status" value="1"/>
</dbReference>
<accession>A0ABY9X0M6</accession>
<proteinExistence type="predicted"/>
<dbReference type="InterPro" id="IPR002816">
    <property type="entry name" value="TraB/PrgY/GumN_fam"/>
</dbReference>
<keyword evidence="2" id="KW-1185">Reference proteome</keyword>
<gene>
    <name evidence="1" type="ORF">F0U60_36175</name>
</gene>
<dbReference type="PANTHER" id="PTHR40590">
    <property type="entry name" value="CYTOPLASMIC PROTEIN-RELATED"/>
    <property type="match status" value="1"/>
</dbReference>
<dbReference type="Pfam" id="PF01963">
    <property type="entry name" value="TraB_PrgY_gumN"/>
    <property type="match status" value="1"/>
</dbReference>
<reference evidence="1 2" key="1">
    <citation type="submission" date="2019-08" db="EMBL/GenBank/DDBJ databases">
        <title>Archangium and Cystobacter genomes.</title>
        <authorList>
            <person name="Chen I.-C.K."/>
            <person name="Wielgoss S."/>
        </authorList>
    </citation>
    <scope>NUCLEOTIDE SEQUENCE [LARGE SCALE GENOMIC DNA]</scope>
    <source>
        <strain evidence="1 2">Cbm 6</strain>
    </source>
</reference>
<dbReference type="EMBL" id="CP043494">
    <property type="protein sequence ID" value="WNG48954.1"/>
    <property type="molecule type" value="Genomic_DNA"/>
</dbReference>
<dbReference type="PANTHER" id="PTHR40590:SF1">
    <property type="entry name" value="CYTOPLASMIC PROTEIN"/>
    <property type="match status" value="1"/>
</dbReference>
<dbReference type="InterPro" id="IPR047111">
    <property type="entry name" value="YbaP-like"/>
</dbReference>
<organism evidence="1 2">
    <name type="scientific">Archangium minus</name>
    <dbReference type="NCBI Taxonomy" id="83450"/>
    <lineage>
        <taxon>Bacteria</taxon>
        <taxon>Pseudomonadati</taxon>
        <taxon>Myxococcota</taxon>
        <taxon>Myxococcia</taxon>
        <taxon>Myxococcales</taxon>
        <taxon>Cystobacterineae</taxon>
        <taxon>Archangiaceae</taxon>
        <taxon>Archangium</taxon>
    </lineage>
</organism>
<name>A0ABY9X0M6_9BACT</name>
<evidence type="ECO:0000313" key="2">
    <source>
        <dbReference type="Proteomes" id="UP001611383"/>
    </source>
</evidence>
<protein>
    <submittedName>
        <fullName evidence="1">TraB/GumN family protein</fullName>
    </submittedName>
</protein>
<dbReference type="Proteomes" id="UP001611383">
    <property type="component" value="Chromosome"/>
</dbReference>
<evidence type="ECO:0000313" key="1">
    <source>
        <dbReference type="EMBL" id="WNG48954.1"/>
    </source>
</evidence>